<sequence>MAVTRGEWEEGRRAVPFDISISEDMNLLSDQGFANALFHCCNLKPGAGHLSVTWEHTPLAGQPSRFGISLAKLRTLHEKANKRQAKAFLVAARKSSNRLDGKGGMGDEQALKEKKKKDKKSDSKNSERKTKDDKKTKMEAGKEKGGKRQKEESRGRSRERVKKAKPSEKAEKPPKSGGEASRDVKRKQEKSAKNKRVSFPTESSEPRWPVGEKRKGALKEAKTHEEKKRKTAEKGDEKGDEEKKARREKKEHSAKNAKEEGKQKVKDKKIKEKEEKAEVRDKAKNKEEKEKTDKGKIKEKKNSKEASKEANARPVTPCEKPSVPATPQREAVVSTPPTAKQKAEAKLKELVDVLDNLPDDEEPNSEDSLDSLSEALGDQMESDDDGEDGSQQDEESENEETKPHEDEGEGEDEDEEDACEGEGEGEGEAKEEDDDAEANESGEDDAEEEEEEEEEEDGEEAEEEGEHEEEEGDEDEKTTPCHALVPVTKSTSMASEDLKNSATHKKEWDKFCREALNRAKFPQELSEYYAAKKTELFNIWMDTGMSWQSCKLHVERDITQRNRTTKGWQAVQGKILRQQYSEEKFKNLIGRRKAAGLFYEDEDFPGDDDESWFFMRIGEKVRRDDETSEKMSLKAKSEVSEELRQALTDQDEGILRPGALPKVSAAKQGSKELLDALGKVAAPKKKPKPEKPVAEDATPQTLEEKVAAAALLRPPGKSKTKKTKEETRKKKTDSPKTVVVKREPGAKWIHGSEVACCRRFQYPNLRFAGIQFQGSSTIGFDLYTLQRKRKRVALENYEDVATVEKLTDLISRGHMSITAAADVARSVVQDHKLPVEAVAAFSSLGCSGDRPGNNERDLHTWLGGLYGFKLESYAVTMNLQGGERVLCLYQVRVLLPHELLDCLMKADAPHVVDSTLLGHLDKCSRDKFWSHVRNLDGWREHPIFSIMEGNNMSDVIPLCVHGDGAAMKRDDECFVWSFSSFWGSQGEIKDVLHYKFPFAVIHERHMKSHNVRSGVERIIADVFAWSIKCASDAVAPVTGFYGEEFPKRSYRYQIRGQQLAKGWRACYFTMKADLKARHQMNFFQRWYQCNLLCDSCLACSGQQCCDRMNYRNFGTSEAWSMTFLSHEDYLRLEGVPSPWIAVPGFRLETVSWDLLHNVFLGTGRDLVASGIRVLIREGCYDSLGLTDLDLILSAVHDEVSETCKKHGFYVPGKPILSEANTGGSDYAEIGSRFKAAHVKVLIWWLTKKTKQ</sequence>
<feature type="compositionally biased region" description="Acidic residues" evidence="1">
    <location>
        <begin position="357"/>
        <end position="369"/>
    </location>
</feature>
<organism evidence="2 3">
    <name type="scientific">Durusdinium trenchii</name>
    <dbReference type="NCBI Taxonomy" id="1381693"/>
    <lineage>
        <taxon>Eukaryota</taxon>
        <taxon>Sar</taxon>
        <taxon>Alveolata</taxon>
        <taxon>Dinophyceae</taxon>
        <taxon>Suessiales</taxon>
        <taxon>Symbiodiniaceae</taxon>
        <taxon>Durusdinium</taxon>
    </lineage>
</organism>
<feature type="compositionally biased region" description="Basic and acidic residues" evidence="1">
    <location>
        <begin position="723"/>
        <end position="737"/>
    </location>
</feature>
<gene>
    <name evidence="2" type="ORF">CCMP2556_LOCUS43239</name>
</gene>
<feature type="compositionally biased region" description="Basic and acidic residues" evidence="1">
    <location>
        <begin position="210"/>
        <end position="311"/>
    </location>
</feature>
<accession>A0ABP0QQQ1</accession>
<dbReference type="EMBL" id="CAXAMN010024786">
    <property type="protein sequence ID" value="CAK9089918.1"/>
    <property type="molecule type" value="Genomic_DNA"/>
</dbReference>
<feature type="region of interest" description="Disordered" evidence="1">
    <location>
        <begin position="97"/>
        <end position="481"/>
    </location>
</feature>
<keyword evidence="3" id="KW-1185">Reference proteome</keyword>
<name>A0ABP0QQQ1_9DINO</name>
<dbReference type="Proteomes" id="UP001642484">
    <property type="component" value="Unassembled WGS sequence"/>
</dbReference>
<evidence type="ECO:0000256" key="1">
    <source>
        <dbReference type="SAM" id="MobiDB-lite"/>
    </source>
</evidence>
<evidence type="ECO:0000313" key="2">
    <source>
        <dbReference type="EMBL" id="CAK9089918.1"/>
    </source>
</evidence>
<feature type="compositionally biased region" description="Acidic residues" evidence="1">
    <location>
        <begin position="406"/>
        <end position="476"/>
    </location>
</feature>
<feature type="compositionally biased region" description="Basic residues" evidence="1">
    <location>
        <begin position="184"/>
        <end position="196"/>
    </location>
</feature>
<feature type="region of interest" description="Disordered" evidence="1">
    <location>
        <begin position="678"/>
        <end position="737"/>
    </location>
</feature>
<feature type="compositionally biased region" description="Basic and acidic residues" evidence="1">
    <location>
        <begin position="341"/>
        <end position="351"/>
    </location>
</feature>
<feature type="compositionally biased region" description="Basic and acidic residues" evidence="1">
    <location>
        <begin position="119"/>
        <end position="158"/>
    </location>
</feature>
<feature type="compositionally biased region" description="Acidic residues" evidence="1">
    <location>
        <begin position="380"/>
        <end position="398"/>
    </location>
</feature>
<reference evidence="2 3" key="1">
    <citation type="submission" date="2024-02" db="EMBL/GenBank/DDBJ databases">
        <authorList>
            <person name="Chen Y."/>
            <person name="Shah S."/>
            <person name="Dougan E. K."/>
            <person name="Thang M."/>
            <person name="Chan C."/>
        </authorList>
    </citation>
    <scope>NUCLEOTIDE SEQUENCE [LARGE SCALE GENOMIC DNA]</scope>
</reference>
<feature type="compositionally biased region" description="Basic and acidic residues" evidence="1">
    <location>
        <begin position="165"/>
        <end position="174"/>
    </location>
</feature>
<proteinExistence type="predicted"/>
<feature type="compositionally biased region" description="Low complexity" evidence="1">
    <location>
        <begin position="370"/>
        <end position="379"/>
    </location>
</feature>
<evidence type="ECO:0000313" key="3">
    <source>
        <dbReference type="Proteomes" id="UP001642484"/>
    </source>
</evidence>
<feature type="non-terminal residue" evidence="2">
    <location>
        <position position="1251"/>
    </location>
</feature>
<comment type="caution">
    <text evidence="2">The sequence shown here is derived from an EMBL/GenBank/DDBJ whole genome shotgun (WGS) entry which is preliminary data.</text>
</comment>
<protein>
    <submittedName>
        <fullName evidence="2">Uncharacterized protein</fullName>
    </submittedName>
</protein>